<evidence type="ECO:0000313" key="2">
    <source>
        <dbReference type="Proteomes" id="UP000010729"/>
    </source>
</evidence>
<dbReference type="OrthoDB" id="4951419at2"/>
<proteinExistence type="predicted"/>
<dbReference type="AlphaFoldDB" id="N1US04"/>
<keyword evidence="2" id="KW-1185">Reference proteome</keyword>
<gene>
    <name evidence="1" type="ORF">D477_016125</name>
</gene>
<name>N1US04_9MICC</name>
<dbReference type="RefSeq" id="WP_005271490.1">
    <property type="nucleotide sequence ID" value="NZ_ANPE02000193.1"/>
</dbReference>
<sequence length="72" mass="8435">MPFSALKPSDEFPPDLTVLTRIELEVLQARVNEELFRECNDHLAPDGETLFRFNTVAHELAIRRELRDLREL</sequence>
<evidence type="ECO:0000313" key="1">
    <source>
        <dbReference type="EMBL" id="EMY33196.1"/>
    </source>
</evidence>
<comment type="caution">
    <text evidence="1">The sequence shown here is derived from an EMBL/GenBank/DDBJ whole genome shotgun (WGS) entry which is preliminary data.</text>
</comment>
<dbReference type="Proteomes" id="UP000010729">
    <property type="component" value="Unassembled WGS sequence"/>
</dbReference>
<protein>
    <submittedName>
        <fullName evidence="1">Uncharacterized protein</fullName>
    </submittedName>
</protein>
<accession>N1US04</accession>
<dbReference type="EMBL" id="ANPE02000193">
    <property type="protein sequence ID" value="EMY33196.1"/>
    <property type="molecule type" value="Genomic_DNA"/>
</dbReference>
<organism evidence="1 2">
    <name type="scientific">Arthrobacter crystallopoietes BAB-32</name>
    <dbReference type="NCBI Taxonomy" id="1246476"/>
    <lineage>
        <taxon>Bacteria</taxon>
        <taxon>Bacillati</taxon>
        <taxon>Actinomycetota</taxon>
        <taxon>Actinomycetes</taxon>
        <taxon>Micrococcales</taxon>
        <taxon>Micrococcaceae</taxon>
        <taxon>Crystallibacter</taxon>
    </lineage>
</organism>
<reference evidence="1 2" key="1">
    <citation type="journal article" date="2013" name="Genome Announc.">
        <title>Draft Genome Sequence of Arthrobacter crystallopoietes Strain BAB-32, Revealing Genes for Bioremediation.</title>
        <authorList>
            <person name="Joshi M.N."/>
            <person name="Pandit A.S."/>
            <person name="Sharma A."/>
            <person name="Pandya R.V."/>
            <person name="Desai S.M."/>
            <person name="Saxena A.K."/>
            <person name="Bagatharia S.B."/>
        </authorList>
    </citation>
    <scope>NUCLEOTIDE SEQUENCE [LARGE SCALE GENOMIC DNA]</scope>
    <source>
        <strain evidence="1 2">BAB-32</strain>
    </source>
</reference>